<dbReference type="EMBL" id="PFEE01000041">
    <property type="protein sequence ID" value="PJE63699.1"/>
    <property type="molecule type" value="Genomic_DNA"/>
</dbReference>
<organism evidence="2 3">
    <name type="scientific">Candidatus Roizmanbacteria bacterium CG10_big_fil_rev_8_21_14_0_10_45_7</name>
    <dbReference type="NCBI Taxonomy" id="1974854"/>
    <lineage>
        <taxon>Bacteria</taxon>
        <taxon>Candidatus Roizmaniibacteriota</taxon>
    </lineage>
</organism>
<feature type="domain" description="Nucleotidyl transferase" evidence="1">
    <location>
        <begin position="2"/>
        <end position="216"/>
    </location>
</feature>
<evidence type="ECO:0000313" key="2">
    <source>
        <dbReference type="EMBL" id="PJE63699.1"/>
    </source>
</evidence>
<dbReference type="GO" id="GO:0009298">
    <property type="term" value="P:GDP-mannose biosynthetic process"/>
    <property type="evidence" value="ECO:0007669"/>
    <property type="project" value="TreeGrafter"/>
</dbReference>
<evidence type="ECO:0000313" key="3">
    <source>
        <dbReference type="Proteomes" id="UP000231569"/>
    </source>
</evidence>
<dbReference type="InterPro" id="IPR051161">
    <property type="entry name" value="Mannose-6P_isomerase_type2"/>
</dbReference>
<name>A0A2M8KUW0_9BACT</name>
<dbReference type="Pfam" id="PF00483">
    <property type="entry name" value="NTP_transferase"/>
    <property type="match status" value="1"/>
</dbReference>
<comment type="caution">
    <text evidence="2">The sequence shown here is derived from an EMBL/GenBank/DDBJ whole genome shotgun (WGS) entry which is preliminary data.</text>
</comment>
<dbReference type="Gene3D" id="3.90.550.10">
    <property type="entry name" value="Spore Coat Polysaccharide Biosynthesis Protein SpsA, Chain A"/>
    <property type="match status" value="1"/>
</dbReference>
<dbReference type="InterPro" id="IPR029044">
    <property type="entry name" value="Nucleotide-diphossugar_trans"/>
</dbReference>
<dbReference type="PANTHER" id="PTHR46390:SF1">
    <property type="entry name" value="MANNOSE-1-PHOSPHATE GUANYLYLTRANSFERASE"/>
    <property type="match status" value="1"/>
</dbReference>
<evidence type="ECO:0000259" key="1">
    <source>
        <dbReference type="Pfam" id="PF00483"/>
    </source>
</evidence>
<dbReference type="Proteomes" id="UP000231569">
    <property type="component" value="Unassembled WGS sequence"/>
</dbReference>
<feature type="non-terminal residue" evidence="2">
    <location>
        <position position="269"/>
    </location>
</feature>
<accession>A0A2M8KUW0</accession>
<dbReference type="InterPro" id="IPR005835">
    <property type="entry name" value="NTP_transferase_dom"/>
</dbReference>
<dbReference type="GO" id="GO:0004475">
    <property type="term" value="F:mannose-1-phosphate guanylyltransferase (GTP) activity"/>
    <property type="evidence" value="ECO:0007669"/>
    <property type="project" value="TreeGrafter"/>
</dbReference>
<sequence length="269" mass="30390">MKAVIFAGGAGTRLWPLSRKHSPKQFEDIVGDQSTLQLAVNRLYPAFKPEDIYISTNRLYKDIVKKQLPNIPEANLIFEPAKRDVGPAVAFVMGKLLKDGIDEPVVILWSDHLVKQEDLFKSILKKASGYLEKGSAKIVFVAHKPRFASEQLGWIHYNGAVAQQDGTPLYGFEGFKYKPDAQTAKMFFESGTYAWNLGYFATTPRFIYDAFKKFEPVVFEKIETILKAYGTDSFEQVLNEVYSSIEAVSFDNAILERLQKEDAAIIVED</sequence>
<dbReference type="SUPFAM" id="SSF53448">
    <property type="entry name" value="Nucleotide-diphospho-sugar transferases"/>
    <property type="match status" value="1"/>
</dbReference>
<gene>
    <name evidence="2" type="ORF">COU89_01920</name>
</gene>
<reference evidence="3" key="1">
    <citation type="submission" date="2017-09" db="EMBL/GenBank/DDBJ databases">
        <title>Depth-based differentiation of microbial function through sediment-hosted aquifers and enrichment of novel symbionts in the deep terrestrial subsurface.</title>
        <authorList>
            <person name="Probst A.J."/>
            <person name="Ladd B."/>
            <person name="Jarett J.K."/>
            <person name="Geller-Mcgrath D.E."/>
            <person name="Sieber C.M.K."/>
            <person name="Emerson J.B."/>
            <person name="Anantharaman K."/>
            <person name="Thomas B.C."/>
            <person name="Malmstrom R."/>
            <person name="Stieglmeier M."/>
            <person name="Klingl A."/>
            <person name="Woyke T."/>
            <person name="Ryan C.M."/>
            <person name="Banfield J.F."/>
        </authorList>
    </citation>
    <scope>NUCLEOTIDE SEQUENCE [LARGE SCALE GENOMIC DNA]</scope>
</reference>
<dbReference type="AlphaFoldDB" id="A0A2M8KUW0"/>
<proteinExistence type="predicted"/>
<protein>
    <recommendedName>
        <fullName evidence="1">Nucleotidyl transferase domain-containing protein</fullName>
    </recommendedName>
</protein>
<dbReference type="PANTHER" id="PTHR46390">
    <property type="entry name" value="MANNOSE-1-PHOSPHATE GUANYLYLTRANSFERASE"/>
    <property type="match status" value="1"/>
</dbReference>